<dbReference type="GO" id="GO:0005694">
    <property type="term" value="C:chromosome"/>
    <property type="evidence" value="ECO:0007669"/>
    <property type="project" value="TreeGrafter"/>
</dbReference>
<dbReference type="STRING" id="454136.NIES2119_17845"/>
<name>A0A1U7IGF9_9CYAN</name>
<feature type="domain" description="ParB-like N-terminal" evidence="2">
    <location>
        <begin position="16"/>
        <end position="103"/>
    </location>
</feature>
<dbReference type="InterPro" id="IPR003115">
    <property type="entry name" value="ParB_N"/>
</dbReference>
<dbReference type="AlphaFoldDB" id="A0A1U7IGF9"/>
<dbReference type="GO" id="GO:0045881">
    <property type="term" value="P:positive regulation of sporulation resulting in formation of a cellular spore"/>
    <property type="evidence" value="ECO:0007669"/>
    <property type="project" value="TreeGrafter"/>
</dbReference>
<evidence type="ECO:0000256" key="1">
    <source>
        <dbReference type="SAM" id="MobiDB-lite"/>
    </source>
</evidence>
<evidence type="ECO:0000313" key="3">
    <source>
        <dbReference type="EMBL" id="OKH36179.1"/>
    </source>
</evidence>
<gene>
    <name evidence="3" type="ORF">NIES2119_17845</name>
</gene>
<evidence type="ECO:0000259" key="2">
    <source>
        <dbReference type="SMART" id="SM00470"/>
    </source>
</evidence>
<dbReference type="SMART" id="SM00470">
    <property type="entry name" value="ParB"/>
    <property type="match status" value="1"/>
</dbReference>
<dbReference type="RefSeq" id="WP_073594861.1">
    <property type="nucleotide sequence ID" value="NZ_MRCE01000017.1"/>
</dbReference>
<evidence type="ECO:0000313" key="4">
    <source>
        <dbReference type="Proteomes" id="UP000185860"/>
    </source>
</evidence>
<dbReference type="PANTHER" id="PTHR33375">
    <property type="entry name" value="CHROMOSOME-PARTITIONING PROTEIN PARB-RELATED"/>
    <property type="match status" value="1"/>
</dbReference>
<dbReference type="OrthoDB" id="438148at2"/>
<dbReference type="EMBL" id="MRCE01000017">
    <property type="protein sequence ID" value="OKH36179.1"/>
    <property type="molecule type" value="Genomic_DNA"/>
</dbReference>
<dbReference type="Proteomes" id="UP000185860">
    <property type="component" value="Unassembled WGS sequence"/>
</dbReference>
<dbReference type="Gene3D" id="3.90.1530.10">
    <property type="entry name" value="Conserved hypothetical protein from pyrococcus furiosus pfu- 392566-001, ParB domain"/>
    <property type="match status" value="1"/>
</dbReference>
<feature type="region of interest" description="Disordered" evidence="1">
    <location>
        <begin position="255"/>
        <end position="300"/>
    </location>
</feature>
<dbReference type="InterPro" id="IPR036086">
    <property type="entry name" value="ParB/Sulfiredoxin_sf"/>
</dbReference>
<proteinExistence type="predicted"/>
<comment type="caution">
    <text evidence="3">The sequence shown here is derived from an EMBL/GenBank/DDBJ whole genome shotgun (WGS) entry which is preliminary data.</text>
</comment>
<dbReference type="SUPFAM" id="SSF110849">
    <property type="entry name" value="ParB/Sulfiredoxin"/>
    <property type="match status" value="1"/>
</dbReference>
<organism evidence="3 4">
    <name type="scientific">[Phormidium ambiguum] IAM M-71</name>
    <dbReference type="NCBI Taxonomy" id="454136"/>
    <lineage>
        <taxon>Bacteria</taxon>
        <taxon>Bacillati</taxon>
        <taxon>Cyanobacteriota</taxon>
        <taxon>Cyanophyceae</taxon>
        <taxon>Oscillatoriophycideae</taxon>
        <taxon>Aerosakkonematales</taxon>
        <taxon>Aerosakkonemataceae</taxon>
        <taxon>Floridanema</taxon>
    </lineage>
</organism>
<dbReference type="InterPro" id="IPR050336">
    <property type="entry name" value="Chromosome_partition/occlusion"/>
</dbReference>
<sequence>MNDHKTRSLVVSDQIQYVRLDRLKPHPRNEEVYGSGESITDLVESIKLKGYVQPLIVKTDGTIISGHRRWRALTALGWKEAPVVICHFETEEDELFVLIAENRHRQQTPVQRIREGMTVEPIARKLRNNRAAQEALRVVENSGLPQSESQELSMENFPLDSLKLGLTEKEMELTENIVAAIVGLGCGRNYRKGRTAVKAADHLKKDCTELARVWLDIINERSIDAGYQLAKMSENKQKATLEAIASGAAKTPKQAKALIKANSPKSSSAEGVRDNSNDTNGVSDRNSKSQTDAEKELGISGATESLTNEKYWTSDSVGSWVIIKIPLFPLEKTPERKWNGFWGRITEVGATLKVDIGLEVVSLLQSDVELIENPAPSFCKVAERVLRLQSFDTVHEFGKVILNRIQQTLSWDAAALTYLDAVEQIELARRAIEQAL</sequence>
<protein>
    <recommendedName>
        <fullName evidence="2">ParB-like N-terminal domain-containing protein</fullName>
    </recommendedName>
</protein>
<feature type="compositionally biased region" description="Basic and acidic residues" evidence="1">
    <location>
        <begin position="285"/>
        <end position="297"/>
    </location>
</feature>
<dbReference type="PANTHER" id="PTHR33375:SF1">
    <property type="entry name" value="CHROMOSOME-PARTITIONING PROTEIN PARB-RELATED"/>
    <property type="match status" value="1"/>
</dbReference>
<dbReference type="GO" id="GO:0007059">
    <property type="term" value="P:chromosome segregation"/>
    <property type="evidence" value="ECO:0007669"/>
    <property type="project" value="TreeGrafter"/>
</dbReference>
<accession>A0A1U7IGF9</accession>
<reference evidence="3 4" key="1">
    <citation type="submission" date="2016-11" db="EMBL/GenBank/DDBJ databases">
        <title>Draft Genome Sequences of Nine Cyanobacterial Strains from Diverse Habitats.</title>
        <authorList>
            <person name="Zhu T."/>
            <person name="Hou S."/>
            <person name="Lu X."/>
            <person name="Hess W.R."/>
        </authorList>
    </citation>
    <scope>NUCLEOTIDE SEQUENCE [LARGE SCALE GENOMIC DNA]</scope>
    <source>
        <strain evidence="3 4">IAM M-71</strain>
    </source>
</reference>
<dbReference type="Pfam" id="PF02195">
    <property type="entry name" value="ParB_N"/>
    <property type="match status" value="1"/>
</dbReference>